<dbReference type="AlphaFoldDB" id="A0A0F8YIE6"/>
<organism evidence="3">
    <name type="scientific">marine sediment metagenome</name>
    <dbReference type="NCBI Taxonomy" id="412755"/>
    <lineage>
        <taxon>unclassified sequences</taxon>
        <taxon>metagenomes</taxon>
        <taxon>ecological metagenomes</taxon>
    </lineage>
</organism>
<dbReference type="SUPFAM" id="SSF53187">
    <property type="entry name" value="Zn-dependent exopeptidases"/>
    <property type="match status" value="1"/>
</dbReference>
<evidence type="ECO:0000259" key="2">
    <source>
        <dbReference type="Pfam" id="PF04389"/>
    </source>
</evidence>
<feature type="non-terminal residue" evidence="3">
    <location>
        <position position="202"/>
    </location>
</feature>
<evidence type="ECO:0000256" key="1">
    <source>
        <dbReference type="ARBA" id="ARBA00001947"/>
    </source>
</evidence>
<proteinExistence type="predicted"/>
<gene>
    <name evidence="3" type="ORF">LCGC14_2816150</name>
</gene>
<dbReference type="Gene3D" id="3.40.630.10">
    <property type="entry name" value="Zn peptidases"/>
    <property type="match status" value="1"/>
</dbReference>
<accession>A0A0F8YIE6</accession>
<dbReference type="PANTHER" id="PTHR42994">
    <property type="entry name" value="PEPTIDASE T"/>
    <property type="match status" value="1"/>
</dbReference>
<dbReference type="EMBL" id="LAZR01053242">
    <property type="protein sequence ID" value="KKK81173.1"/>
    <property type="molecule type" value="Genomic_DNA"/>
</dbReference>
<dbReference type="Pfam" id="PF04389">
    <property type="entry name" value="Peptidase_M28"/>
    <property type="match status" value="1"/>
</dbReference>
<evidence type="ECO:0000313" key="3">
    <source>
        <dbReference type="EMBL" id="KKK81173.1"/>
    </source>
</evidence>
<feature type="domain" description="Peptidase M28" evidence="2">
    <location>
        <begin position="63"/>
        <end position="156"/>
    </location>
</feature>
<dbReference type="InterPro" id="IPR007484">
    <property type="entry name" value="Peptidase_M28"/>
</dbReference>
<name>A0A0F8YIE6_9ZZZZ</name>
<reference evidence="3" key="1">
    <citation type="journal article" date="2015" name="Nature">
        <title>Complex archaea that bridge the gap between prokaryotes and eukaryotes.</title>
        <authorList>
            <person name="Spang A."/>
            <person name="Saw J.H."/>
            <person name="Jorgensen S.L."/>
            <person name="Zaremba-Niedzwiedzka K."/>
            <person name="Martijn J."/>
            <person name="Lind A.E."/>
            <person name="van Eijk R."/>
            <person name="Schleper C."/>
            <person name="Guy L."/>
            <person name="Ettema T.J."/>
        </authorList>
    </citation>
    <scope>NUCLEOTIDE SEQUENCE</scope>
</reference>
<comment type="caution">
    <text evidence="3">The sequence shown here is derived from an EMBL/GenBank/DDBJ whole genome shotgun (WGS) entry which is preliminary data.</text>
</comment>
<dbReference type="PANTHER" id="PTHR42994:SF2">
    <property type="entry name" value="PEPTIDASE"/>
    <property type="match status" value="1"/>
</dbReference>
<protein>
    <recommendedName>
        <fullName evidence="2">Peptidase M28 domain-containing protein</fullName>
    </recommendedName>
</protein>
<sequence>MSVTDDIDIQNVLELLAVPGEPGKESRIAGGVREKLLAMGVPAEAICSDQAHRSSEIGGETGNLIVRLEGRGQGERRMLSTHLDTVPGAVGCKPRLAGDRVVNDAAGRALGADARAGCAVLLAAARALLELRGDHPPRTLVFFVQEEIGLVGARWLDVSMLGDPAPAMAFNFDGGDPAKIATAIIGAERLHRPGRPRRGARR</sequence>
<comment type="cofactor">
    <cofactor evidence="1">
        <name>Zn(2+)</name>
        <dbReference type="ChEBI" id="CHEBI:29105"/>
    </cofactor>
</comment>